<sequence>MGWDSGPEEPSLIRMGFWPRIILSDQDGILAQDNIPRVQLSILRGWWQSEQGRDRFSLVDVTASPSSEIQE</sequence>
<organism evidence="1 2">
    <name type="scientific">Chloebia gouldiae</name>
    <name type="common">Gouldian finch</name>
    <name type="synonym">Erythrura gouldiae</name>
    <dbReference type="NCBI Taxonomy" id="44316"/>
    <lineage>
        <taxon>Eukaryota</taxon>
        <taxon>Metazoa</taxon>
        <taxon>Chordata</taxon>
        <taxon>Craniata</taxon>
        <taxon>Vertebrata</taxon>
        <taxon>Euteleostomi</taxon>
        <taxon>Archelosauria</taxon>
        <taxon>Archosauria</taxon>
        <taxon>Dinosauria</taxon>
        <taxon>Saurischia</taxon>
        <taxon>Theropoda</taxon>
        <taxon>Coelurosauria</taxon>
        <taxon>Aves</taxon>
        <taxon>Neognathae</taxon>
        <taxon>Neoaves</taxon>
        <taxon>Telluraves</taxon>
        <taxon>Australaves</taxon>
        <taxon>Passeriformes</taxon>
        <taxon>Passeroidea</taxon>
        <taxon>Passeridae</taxon>
        <taxon>Chloebia</taxon>
    </lineage>
</organism>
<proteinExistence type="predicted"/>
<gene>
    <name evidence="1" type="ORF">DV515_00015749</name>
</gene>
<reference evidence="1 2" key="1">
    <citation type="journal article" date="2018" name="Proc. R. Soc. B">
        <title>A non-coding region near Follistatin controls head colour polymorphism in the Gouldian finch.</title>
        <authorList>
            <person name="Toomey M.B."/>
            <person name="Marques C.I."/>
            <person name="Andrade P."/>
            <person name="Araujo P.M."/>
            <person name="Sabatino S."/>
            <person name="Gazda M.A."/>
            <person name="Afonso S."/>
            <person name="Lopes R.J."/>
            <person name="Corbo J.C."/>
            <person name="Carneiro M."/>
        </authorList>
    </citation>
    <scope>NUCLEOTIDE SEQUENCE [LARGE SCALE GENOMIC DNA]</scope>
    <source>
        <strain evidence="1">Red01</strain>
        <tissue evidence="1">Muscle</tissue>
    </source>
</reference>
<evidence type="ECO:0000313" key="1">
    <source>
        <dbReference type="EMBL" id="RLV87394.1"/>
    </source>
</evidence>
<protein>
    <submittedName>
        <fullName evidence="1">Uncharacterized protein</fullName>
    </submittedName>
</protein>
<keyword evidence="2" id="KW-1185">Reference proteome</keyword>
<evidence type="ECO:0000313" key="2">
    <source>
        <dbReference type="Proteomes" id="UP000276834"/>
    </source>
</evidence>
<name>A0A3L8RUJ0_CHLGU</name>
<dbReference type="EMBL" id="QUSF01000205">
    <property type="protein sequence ID" value="RLV87394.1"/>
    <property type="molecule type" value="Genomic_DNA"/>
</dbReference>
<dbReference type="AlphaFoldDB" id="A0A3L8RUJ0"/>
<comment type="caution">
    <text evidence="1">The sequence shown here is derived from an EMBL/GenBank/DDBJ whole genome shotgun (WGS) entry which is preliminary data.</text>
</comment>
<feature type="non-terminal residue" evidence="1">
    <location>
        <position position="71"/>
    </location>
</feature>
<dbReference type="Proteomes" id="UP000276834">
    <property type="component" value="Unassembled WGS sequence"/>
</dbReference>
<accession>A0A3L8RUJ0</accession>